<dbReference type="Pfam" id="PF13386">
    <property type="entry name" value="DsbD_2"/>
    <property type="match status" value="1"/>
</dbReference>
<accession>A0A1W6L4L8</accession>
<evidence type="ECO:0000313" key="2">
    <source>
        <dbReference type="EMBL" id="ARN19152.1"/>
    </source>
</evidence>
<gene>
    <name evidence="2" type="ORF">A4W93_04030</name>
</gene>
<reference evidence="2 3" key="1">
    <citation type="submission" date="2016-04" db="EMBL/GenBank/DDBJ databases">
        <title>Complete genome sequence of natural rubber-degrading, novel Gram-negative bacterium, Rhizobacter gummiphilus strain NS21.</title>
        <authorList>
            <person name="Tabata M."/>
            <person name="Kasai D."/>
            <person name="Fukuda M."/>
        </authorList>
    </citation>
    <scope>NUCLEOTIDE SEQUENCE [LARGE SCALE GENOMIC DNA]</scope>
    <source>
        <strain evidence="2 3">NS21</strain>
    </source>
</reference>
<dbReference type="STRING" id="946333.A4W93_04030"/>
<dbReference type="KEGG" id="rgu:A4W93_04030"/>
<dbReference type="AlphaFoldDB" id="A0A1W6L4L8"/>
<name>A0A1W6L4L8_9BURK</name>
<sequence>MAAVDVALVTGAALMGVAGAPHCAAMCGGVSAAAVARCGGHSRAFHAGRVAAYAAGGAVAASSVGAIAQWSAMAPALRPVWAMVQAAALVLGLWLLWTGRQPAWMAASRAPTLSPALAAGGWQPVAGPLRAGATGAAWIAWPCGLLQSALVASGLASSAAGGALVMGVFAVVSSVGLWGAHRVFGRSDTAWAVRAAGAMLAAAAGWALGHGLWQRLLALC</sequence>
<keyword evidence="3" id="KW-1185">Reference proteome</keyword>
<protein>
    <recommendedName>
        <fullName evidence="1">Urease accessory protein UreH-like transmembrane domain-containing protein</fullName>
    </recommendedName>
</protein>
<feature type="domain" description="Urease accessory protein UreH-like transmembrane" evidence="1">
    <location>
        <begin position="12"/>
        <end position="198"/>
    </location>
</feature>
<dbReference type="EMBL" id="CP015118">
    <property type="protein sequence ID" value="ARN19152.1"/>
    <property type="molecule type" value="Genomic_DNA"/>
</dbReference>
<evidence type="ECO:0000313" key="3">
    <source>
        <dbReference type="Proteomes" id="UP000193427"/>
    </source>
</evidence>
<dbReference type="RefSeq" id="WP_085749396.1">
    <property type="nucleotide sequence ID" value="NZ_BSPR01000002.1"/>
</dbReference>
<dbReference type="OrthoDB" id="9155091at2"/>
<evidence type="ECO:0000259" key="1">
    <source>
        <dbReference type="Pfam" id="PF13386"/>
    </source>
</evidence>
<proteinExistence type="predicted"/>
<dbReference type="InterPro" id="IPR039447">
    <property type="entry name" value="UreH-like_TM_dom"/>
</dbReference>
<organism evidence="2 3">
    <name type="scientific">Piscinibacter gummiphilus</name>
    <dbReference type="NCBI Taxonomy" id="946333"/>
    <lineage>
        <taxon>Bacteria</taxon>
        <taxon>Pseudomonadati</taxon>
        <taxon>Pseudomonadota</taxon>
        <taxon>Betaproteobacteria</taxon>
        <taxon>Burkholderiales</taxon>
        <taxon>Sphaerotilaceae</taxon>
        <taxon>Piscinibacter</taxon>
    </lineage>
</organism>
<dbReference type="Proteomes" id="UP000193427">
    <property type="component" value="Chromosome"/>
</dbReference>